<dbReference type="EMBL" id="MU150232">
    <property type="protein sequence ID" value="KAF9468678.1"/>
    <property type="molecule type" value="Genomic_DNA"/>
</dbReference>
<comment type="caution">
    <text evidence="1">The sequence shown here is derived from an EMBL/GenBank/DDBJ whole genome shotgun (WGS) entry which is preliminary data.</text>
</comment>
<organism evidence="1 2">
    <name type="scientific">Collybia nuda</name>
    <dbReference type="NCBI Taxonomy" id="64659"/>
    <lineage>
        <taxon>Eukaryota</taxon>
        <taxon>Fungi</taxon>
        <taxon>Dikarya</taxon>
        <taxon>Basidiomycota</taxon>
        <taxon>Agaricomycotina</taxon>
        <taxon>Agaricomycetes</taxon>
        <taxon>Agaricomycetidae</taxon>
        <taxon>Agaricales</taxon>
        <taxon>Tricholomatineae</taxon>
        <taxon>Clitocybaceae</taxon>
        <taxon>Collybia</taxon>
    </lineage>
</organism>
<dbReference type="Proteomes" id="UP000807353">
    <property type="component" value="Unassembled WGS sequence"/>
</dbReference>
<accession>A0A9P5YEU5</accession>
<sequence length="57" mass="6304">MVVTVLVLKFTGAGVMRVPVIADNNQYYECSHAFSSTTSESAMTRIPEFLPCLVCEF</sequence>
<reference evidence="1" key="1">
    <citation type="submission" date="2020-11" db="EMBL/GenBank/DDBJ databases">
        <authorList>
            <consortium name="DOE Joint Genome Institute"/>
            <person name="Ahrendt S."/>
            <person name="Riley R."/>
            <person name="Andreopoulos W."/>
            <person name="Labutti K."/>
            <person name="Pangilinan J."/>
            <person name="Ruiz-Duenas F.J."/>
            <person name="Barrasa J.M."/>
            <person name="Sanchez-Garcia M."/>
            <person name="Camarero S."/>
            <person name="Miyauchi S."/>
            <person name="Serrano A."/>
            <person name="Linde D."/>
            <person name="Babiker R."/>
            <person name="Drula E."/>
            <person name="Ayuso-Fernandez I."/>
            <person name="Pacheco R."/>
            <person name="Padilla G."/>
            <person name="Ferreira P."/>
            <person name="Barriuso J."/>
            <person name="Kellner H."/>
            <person name="Castanera R."/>
            <person name="Alfaro M."/>
            <person name="Ramirez L."/>
            <person name="Pisabarro A.G."/>
            <person name="Kuo A."/>
            <person name="Tritt A."/>
            <person name="Lipzen A."/>
            <person name="He G."/>
            <person name="Yan M."/>
            <person name="Ng V."/>
            <person name="Cullen D."/>
            <person name="Martin F."/>
            <person name="Rosso M.-N."/>
            <person name="Henrissat B."/>
            <person name="Hibbett D."/>
            <person name="Martinez A.T."/>
            <person name="Grigoriev I.V."/>
        </authorList>
    </citation>
    <scope>NUCLEOTIDE SEQUENCE</scope>
    <source>
        <strain evidence="1">CBS 247.69</strain>
    </source>
</reference>
<evidence type="ECO:0000313" key="2">
    <source>
        <dbReference type="Proteomes" id="UP000807353"/>
    </source>
</evidence>
<proteinExistence type="predicted"/>
<protein>
    <submittedName>
        <fullName evidence="1">Uncharacterized protein</fullName>
    </submittedName>
</protein>
<gene>
    <name evidence="1" type="ORF">BDZ94DRAFT_1245995</name>
</gene>
<evidence type="ECO:0000313" key="1">
    <source>
        <dbReference type="EMBL" id="KAF9468678.1"/>
    </source>
</evidence>
<name>A0A9P5YEU5_9AGAR</name>
<keyword evidence="2" id="KW-1185">Reference proteome</keyword>
<dbReference type="AlphaFoldDB" id="A0A9P5YEU5"/>